<dbReference type="InterPro" id="IPR010428">
    <property type="entry name" value="Zincin_1"/>
</dbReference>
<accession>A0A1G2KS90</accession>
<dbReference type="InterPro" id="IPR038555">
    <property type="entry name" value="Zincin_1_sf"/>
</dbReference>
<dbReference type="AlphaFoldDB" id="A0A1G2KS90"/>
<dbReference type="SUPFAM" id="SSF55486">
    <property type="entry name" value="Metalloproteases ('zincins'), catalytic domain"/>
    <property type="match status" value="1"/>
</dbReference>
<evidence type="ECO:0008006" key="3">
    <source>
        <dbReference type="Google" id="ProtNLM"/>
    </source>
</evidence>
<evidence type="ECO:0000313" key="1">
    <source>
        <dbReference type="EMBL" id="OHA02134.1"/>
    </source>
</evidence>
<sequence length="131" mass="15166">MVVEEKQFERWVAEAIEILPPVGKRAMENVGFVVEREVRKRKAGEVGIRRGHTLLGLYEGVPKTKRGPHYYWVLPDKITIFQEAIEELGGGDPIKIREIVVETVWHEVGHHLGFGEKELRAMESRRAQRHF</sequence>
<protein>
    <recommendedName>
        <fullName evidence="3">Metallopeptidase family protein</fullName>
    </recommendedName>
</protein>
<dbReference type="Pfam" id="PF06262">
    <property type="entry name" value="Zincin_1"/>
    <property type="match status" value="1"/>
</dbReference>
<name>A0A1G2KS90_9BACT</name>
<dbReference type="Gene3D" id="3.30.2010.20">
    <property type="match status" value="1"/>
</dbReference>
<dbReference type="Proteomes" id="UP000178710">
    <property type="component" value="Unassembled WGS sequence"/>
</dbReference>
<dbReference type="EMBL" id="MHQK01000009">
    <property type="protein sequence ID" value="OHA02134.1"/>
    <property type="molecule type" value="Genomic_DNA"/>
</dbReference>
<comment type="caution">
    <text evidence="1">The sequence shown here is derived from an EMBL/GenBank/DDBJ whole genome shotgun (WGS) entry which is preliminary data.</text>
</comment>
<evidence type="ECO:0000313" key="2">
    <source>
        <dbReference type="Proteomes" id="UP000178710"/>
    </source>
</evidence>
<dbReference type="CDD" id="cd12952">
    <property type="entry name" value="MMP_ACEL2062"/>
    <property type="match status" value="1"/>
</dbReference>
<proteinExistence type="predicted"/>
<reference evidence="1 2" key="1">
    <citation type="journal article" date="2016" name="Nat. Commun.">
        <title>Thousands of microbial genomes shed light on interconnected biogeochemical processes in an aquifer system.</title>
        <authorList>
            <person name="Anantharaman K."/>
            <person name="Brown C.T."/>
            <person name="Hug L.A."/>
            <person name="Sharon I."/>
            <person name="Castelle C.J."/>
            <person name="Probst A.J."/>
            <person name="Thomas B.C."/>
            <person name="Singh A."/>
            <person name="Wilkins M.J."/>
            <person name="Karaoz U."/>
            <person name="Brodie E.L."/>
            <person name="Williams K.H."/>
            <person name="Hubbard S.S."/>
            <person name="Banfield J.F."/>
        </authorList>
    </citation>
    <scope>NUCLEOTIDE SEQUENCE [LARGE SCALE GENOMIC DNA]</scope>
</reference>
<gene>
    <name evidence="1" type="ORF">A3C12_02825</name>
</gene>
<organism evidence="1 2">
    <name type="scientific">Candidatus Sungbacteria bacterium RIFCSPHIGHO2_02_FULL_49_20</name>
    <dbReference type="NCBI Taxonomy" id="1802272"/>
    <lineage>
        <taxon>Bacteria</taxon>
        <taxon>Candidatus Sungiibacteriota</taxon>
    </lineage>
</organism>